<dbReference type="PANTHER" id="PTHR32282:SF33">
    <property type="entry name" value="PEPTIDOGLYCAN GLYCOSYLTRANSFERASE"/>
    <property type="match status" value="1"/>
</dbReference>
<evidence type="ECO:0000259" key="10">
    <source>
        <dbReference type="Pfam" id="PF00905"/>
    </source>
</evidence>
<evidence type="ECO:0000256" key="8">
    <source>
        <dbReference type="ARBA" id="ARBA00049902"/>
    </source>
</evidence>
<dbReference type="SUPFAM" id="SSF56601">
    <property type="entry name" value="beta-lactamase/transpeptidase-like"/>
    <property type="match status" value="1"/>
</dbReference>
<dbReference type="PANTHER" id="PTHR32282">
    <property type="entry name" value="BINDING PROTEIN TRANSPEPTIDASE, PUTATIVE-RELATED"/>
    <property type="match status" value="1"/>
</dbReference>
<dbReference type="InterPro" id="IPR036950">
    <property type="entry name" value="PBP_transglycosylase"/>
</dbReference>
<keyword evidence="6" id="KW-0511">Multifunctional enzyme</keyword>
<dbReference type="Proteomes" id="UP001236559">
    <property type="component" value="Unassembled WGS sequence"/>
</dbReference>
<dbReference type="EC" id="2.4.1.-" evidence="12"/>
<accession>A0ABU0AVI2</accession>
<evidence type="ECO:0000256" key="5">
    <source>
        <dbReference type="ARBA" id="ARBA00022801"/>
    </source>
</evidence>
<evidence type="ECO:0000256" key="7">
    <source>
        <dbReference type="ARBA" id="ARBA00034000"/>
    </source>
</evidence>
<gene>
    <name evidence="12" type="ORF">J2S72_001268</name>
</gene>
<sequence length="814" mass="91469">MKKKRKRRHFRISSFFKILFLLITMVGVSVSAIAATSLVSVLKKAPPVEPKKYRDKLFETSRVYDSNENLLQALVKDEFAEFVSIEKIPDNLKNAVISVEDERFFNHSAVDFKRLLGALYYDIKSGSFDQGGSTITMQLAKNLYTSGSKNIERKLRDIYYAYKIEEDLNKDQILEAYLNSAGFSKGTVGVQAASKTFFGKDVSKLSLAECALIAGITNYPEKYTPYNRVKIESSDNLQELQIEMVPIDPSVNPNDENTLNIAKQLFDMGKIDNFDYRLVESNQLTPMKAQFNPVSLERQHKILKAMLQQGKISKEDFDAAMNETINLNLGVKQKKGISSYYVESALDESIKILESLGYSQEEANAKIYKGGLKIHTVMDTKVQKSLEDTVSNPSLYPRSWVNESGDPQPQIGSVIIENGSNKIVALVGGRGVGGGRNANRALIPRSPGSSIKPIGPYLAAFNHGATAGDVYLDSNLKYVNLPYITYKPTNVGSYRGWQTIRQLLVRSSNVGTYLVSRDINTDFNDRKNKNSVYSQHVNDDKNFYSIMDTLESLGVTTVDRVQDIGYSLSLGGMYRGISPLEMAGAYTVFPNKGIFKKPYMVSKILTNSGEVIYEHKMEEKEVTSPQNAYILTDILKEVVRRGTGTNARVPGMTTAGKTGTTNQKKEAWFVGFTPYYTCSVMLANDRHESLGFSSDKAATVFRHIMTPIHEGLENEDFEKPDGIYRKYVNGYSEMFAENTKPRNVQKLSWYDDEDEDKDKDKDSSKKKNSSGNNNSESKSSKKRKSKNKDLISDENNSSKKKKRRKAVDNNNENR</sequence>
<feature type="region of interest" description="Disordered" evidence="9">
    <location>
        <begin position="746"/>
        <end position="814"/>
    </location>
</feature>
<evidence type="ECO:0000256" key="3">
    <source>
        <dbReference type="ARBA" id="ARBA00022676"/>
    </source>
</evidence>
<evidence type="ECO:0000256" key="1">
    <source>
        <dbReference type="ARBA" id="ARBA00022645"/>
    </source>
</evidence>
<feature type="domain" description="Penicillin-binding protein transpeptidase" evidence="10">
    <location>
        <begin position="414"/>
        <end position="705"/>
    </location>
</feature>
<dbReference type="InterPro" id="IPR023346">
    <property type="entry name" value="Lysozyme-like_dom_sf"/>
</dbReference>
<keyword evidence="3 12" id="KW-0328">Glycosyltransferase</keyword>
<dbReference type="RefSeq" id="WP_023056566.1">
    <property type="nucleotide sequence ID" value="NZ_JAUSTN010000006.1"/>
</dbReference>
<organism evidence="12 13">
    <name type="scientific">Peptoniphilus koenoeneniae</name>
    <dbReference type="NCBI Taxonomy" id="507751"/>
    <lineage>
        <taxon>Bacteria</taxon>
        <taxon>Bacillati</taxon>
        <taxon>Bacillota</taxon>
        <taxon>Tissierellia</taxon>
        <taxon>Tissierellales</taxon>
        <taxon>Peptoniphilaceae</taxon>
        <taxon>Peptoniphilus</taxon>
    </lineage>
</organism>
<dbReference type="Pfam" id="PF00912">
    <property type="entry name" value="Transgly"/>
    <property type="match status" value="1"/>
</dbReference>
<evidence type="ECO:0000256" key="6">
    <source>
        <dbReference type="ARBA" id="ARBA00023268"/>
    </source>
</evidence>
<proteinExistence type="predicted"/>
<dbReference type="Pfam" id="PF00905">
    <property type="entry name" value="Transpeptidase"/>
    <property type="match status" value="1"/>
</dbReference>
<dbReference type="InterPro" id="IPR012338">
    <property type="entry name" value="Beta-lactam/transpept-like"/>
</dbReference>
<evidence type="ECO:0000313" key="12">
    <source>
        <dbReference type="EMBL" id="MDQ0275243.1"/>
    </source>
</evidence>
<dbReference type="InterPro" id="IPR050396">
    <property type="entry name" value="Glycosyltr_51/Transpeptidase"/>
</dbReference>
<dbReference type="InterPro" id="IPR001460">
    <property type="entry name" value="PCN-bd_Tpept"/>
</dbReference>
<dbReference type="EMBL" id="JAUSTN010000006">
    <property type="protein sequence ID" value="MDQ0275243.1"/>
    <property type="molecule type" value="Genomic_DNA"/>
</dbReference>
<keyword evidence="2" id="KW-0645">Protease</keyword>
<keyword evidence="13" id="KW-1185">Reference proteome</keyword>
<evidence type="ECO:0000256" key="9">
    <source>
        <dbReference type="SAM" id="MobiDB-lite"/>
    </source>
</evidence>
<comment type="caution">
    <text evidence="12">The sequence shown here is derived from an EMBL/GenBank/DDBJ whole genome shotgun (WGS) entry which is preliminary data.</text>
</comment>
<comment type="catalytic activity">
    <reaction evidence="7">
        <text>Preferential cleavage: (Ac)2-L-Lys-D-Ala-|-D-Ala. Also transpeptidation of peptidyl-alanyl moieties that are N-acyl substituents of D-alanine.</text>
        <dbReference type="EC" id="3.4.16.4"/>
    </reaction>
</comment>
<keyword evidence="1" id="KW-0121">Carboxypeptidase</keyword>
<dbReference type="GO" id="GO:0016787">
    <property type="term" value="F:hydrolase activity"/>
    <property type="evidence" value="ECO:0007669"/>
    <property type="project" value="UniProtKB-KW"/>
</dbReference>
<feature type="domain" description="Glycosyl transferase family 51" evidence="11">
    <location>
        <begin position="70"/>
        <end position="229"/>
    </location>
</feature>
<protein>
    <submittedName>
        <fullName evidence="12">Penicillin-binding protein 1A</fullName>
        <ecNumber evidence="12">2.4.1.-</ecNumber>
        <ecNumber evidence="12">3.4.-.-</ecNumber>
    </submittedName>
</protein>
<dbReference type="EC" id="3.4.-.-" evidence="12"/>
<dbReference type="Gene3D" id="1.10.3810.10">
    <property type="entry name" value="Biosynthetic peptidoglycan transglycosylase-like"/>
    <property type="match status" value="1"/>
</dbReference>
<reference evidence="12 13" key="1">
    <citation type="submission" date="2023-07" db="EMBL/GenBank/DDBJ databases">
        <title>Genomic Encyclopedia of Type Strains, Phase IV (KMG-IV): sequencing the most valuable type-strain genomes for metagenomic binning, comparative biology and taxonomic classification.</title>
        <authorList>
            <person name="Goeker M."/>
        </authorList>
    </citation>
    <scope>NUCLEOTIDE SEQUENCE [LARGE SCALE GENOMIC DNA]</scope>
    <source>
        <strain evidence="12 13">DSM 22616</strain>
    </source>
</reference>
<keyword evidence="5 12" id="KW-0378">Hydrolase</keyword>
<dbReference type="InterPro" id="IPR001264">
    <property type="entry name" value="Glyco_trans_51"/>
</dbReference>
<evidence type="ECO:0000259" key="11">
    <source>
        <dbReference type="Pfam" id="PF00912"/>
    </source>
</evidence>
<dbReference type="SUPFAM" id="SSF53955">
    <property type="entry name" value="Lysozyme-like"/>
    <property type="match status" value="1"/>
</dbReference>
<evidence type="ECO:0000313" key="13">
    <source>
        <dbReference type="Proteomes" id="UP001236559"/>
    </source>
</evidence>
<dbReference type="Gene3D" id="3.40.710.10">
    <property type="entry name" value="DD-peptidase/beta-lactamase superfamily"/>
    <property type="match status" value="1"/>
</dbReference>
<name>A0ABU0AVI2_9FIRM</name>
<dbReference type="GO" id="GO:0016757">
    <property type="term" value="F:glycosyltransferase activity"/>
    <property type="evidence" value="ECO:0007669"/>
    <property type="project" value="UniProtKB-KW"/>
</dbReference>
<evidence type="ECO:0000256" key="4">
    <source>
        <dbReference type="ARBA" id="ARBA00022679"/>
    </source>
</evidence>
<comment type="catalytic activity">
    <reaction evidence="8">
        <text>[GlcNAc-(1-&gt;4)-Mur2Ac(oyl-L-Ala-gamma-D-Glu-L-Lys-D-Ala-D-Ala)](n)-di-trans,octa-cis-undecaprenyl diphosphate + beta-D-GlcNAc-(1-&gt;4)-Mur2Ac(oyl-L-Ala-gamma-D-Glu-L-Lys-D-Ala-D-Ala)-di-trans,octa-cis-undecaprenyl diphosphate = [GlcNAc-(1-&gt;4)-Mur2Ac(oyl-L-Ala-gamma-D-Glu-L-Lys-D-Ala-D-Ala)](n+1)-di-trans,octa-cis-undecaprenyl diphosphate + di-trans,octa-cis-undecaprenyl diphosphate + H(+)</text>
        <dbReference type="Rhea" id="RHEA:23708"/>
        <dbReference type="Rhea" id="RHEA-COMP:9602"/>
        <dbReference type="Rhea" id="RHEA-COMP:9603"/>
        <dbReference type="ChEBI" id="CHEBI:15378"/>
        <dbReference type="ChEBI" id="CHEBI:58405"/>
        <dbReference type="ChEBI" id="CHEBI:60033"/>
        <dbReference type="ChEBI" id="CHEBI:78435"/>
        <dbReference type="EC" id="2.4.99.28"/>
    </reaction>
</comment>
<evidence type="ECO:0000256" key="2">
    <source>
        <dbReference type="ARBA" id="ARBA00022670"/>
    </source>
</evidence>
<keyword evidence="4 12" id="KW-0808">Transferase</keyword>